<name>A0ABD3LXK4_9STRA</name>
<comment type="similarity">
    <text evidence="2 9">Belongs to the SPCS2 family.</text>
</comment>
<evidence type="ECO:0000313" key="11">
    <source>
        <dbReference type="EMBL" id="KAL3756500.1"/>
    </source>
</evidence>
<keyword evidence="7 9" id="KW-0472">Membrane</keyword>
<organism evidence="11 12">
    <name type="scientific">Discostella pseudostelligera</name>
    <dbReference type="NCBI Taxonomy" id="259834"/>
    <lineage>
        <taxon>Eukaryota</taxon>
        <taxon>Sar</taxon>
        <taxon>Stramenopiles</taxon>
        <taxon>Ochrophyta</taxon>
        <taxon>Bacillariophyta</taxon>
        <taxon>Coscinodiscophyceae</taxon>
        <taxon>Thalassiosirophycidae</taxon>
        <taxon>Stephanodiscales</taxon>
        <taxon>Stephanodiscaceae</taxon>
        <taxon>Discostella</taxon>
    </lineage>
</organism>
<comment type="function">
    <text evidence="8 9">Component of the signal peptidase complex (SPC) which catalyzes the cleavage of N-terminal signal sequences from nascent proteins as they are translocated into the lumen of the endoplasmic reticulum. Enhances the enzymatic activity of SPC and facilitates the interactions between different components of the translocation site.</text>
</comment>
<dbReference type="GO" id="GO:0006465">
    <property type="term" value="P:signal peptide processing"/>
    <property type="evidence" value="ECO:0007669"/>
    <property type="project" value="UniProtKB-UniRule"/>
</dbReference>
<dbReference type="GO" id="GO:0005787">
    <property type="term" value="C:signal peptidase complex"/>
    <property type="evidence" value="ECO:0007669"/>
    <property type="project" value="UniProtKB-UniRule"/>
</dbReference>
<comment type="subcellular location">
    <subcellularLocation>
        <location evidence="1 9">Endoplasmic reticulum membrane</location>
        <topology evidence="1 9">Multi-pass membrane protein</topology>
    </subcellularLocation>
</comment>
<evidence type="ECO:0000313" key="12">
    <source>
        <dbReference type="Proteomes" id="UP001530293"/>
    </source>
</evidence>
<keyword evidence="12" id="KW-1185">Reference proteome</keyword>
<accession>A0ABD3LXK4</accession>
<dbReference type="Pfam" id="PF06703">
    <property type="entry name" value="SPC25"/>
    <property type="match status" value="1"/>
</dbReference>
<evidence type="ECO:0000256" key="7">
    <source>
        <dbReference type="ARBA" id="ARBA00023136"/>
    </source>
</evidence>
<feature type="region of interest" description="Disordered" evidence="10">
    <location>
        <begin position="1"/>
        <end position="32"/>
    </location>
</feature>
<evidence type="ECO:0000256" key="2">
    <source>
        <dbReference type="ARBA" id="ARBA00007324"/>
    </source>
</evidence>
<keyword evidence="6 9" id="KW-1133">Transmembrane helix</keyword>
<dbReference type="GO" id="GO:0008233">
    <property type="term" value="F:peptidase activity"/>
    <property type="evidence" value="ECO:0007669"/>
    <property type="project" value="UniProtKB-UniRule"/>
</dbReference>
<reference evidence="11 12" key="1">
    <citation type="submission" date="2024-10" db="EMBL/GenBank/DDBJ databases">
        <title>Updated reference genomes for cyclostephanoid diatoms.</title>
        <authorList>
            <person name="Roberts W.R."/>
            <person name="Alverson A.J."/>
        </authorList>
    </citation>
    <scope>NUCLEOTIDE SEQUENCE [LARGE SCALE GENOMIC DNA]</scope>
    <source>
        <strain evidence="11 12">AJA232-27</strain>
    </source>
</reference>
<protein>
    <recommendedName>
        <fullName evidence="3 9">Signal peptidase complex subunit 2</fullName>
    </recommendedName>
</protein>
<sequence length="248" mass="28059">MAKKNKKSGASVEDAAAKPDEAEKVDEEEEEEEIEVELLQVDVGDIIKVKQILDETVAGTFTTEDVSTYGQVIQLEEDYSHENIKLFLMALACAFAAVAQFGLAADFPKNRLWLGVCCASYFCISGILQLIMTFIDKDCIMMTKPLSDPEAIKRVKNGGNQLMDKYGIRVRSQFPRFSEYYTVILEFQGKDPPSEFVKQTWSVGNFFDVDGFFDEEGLMLEVEKLYRRFEAGKFDKPDGNKTNSKKEN</sequence>
<evidence type="ECO:0000256" key="3">
    <source>
        <dbReference type="ARBA" id="ARBA00017057"/>
    </source>
</evidence>
<feature type="transmembrane region" description="Helical" evidence="9">
    <location>
        <begin position="111"/>
        <end position="135"/>
    </location>
</feature>
<dbReference type="EMBL" id="JALLBG020000303">
    <property type="protein sequence ID" value="KAL3756500.1"/>
    <property type="molecule type" value="Genomic_DNA"/>
</dbReference>
<evidence type="ECO:0000256" key="9">
    <source>
        <dbReference type="RuleBase" id="RU368033"/>
    </source>
</evidence>
<dbReference type="InterPro" id="IPR009582">
    <property type="entry name" value="Spc2/SPCS2"/>
</dbReference>
<dbReference type="Proteomes" id="UP001530293">
    <property type="component" value="Unassembled WGS sequence"/>
</dbReference>
<proteinExistence type="inferred from homology"/>
<evidence type="ECO:0000256" key="1">
    <source>
        <dbReference type="ARBA" id="ARBA00004477"/>
    </source>
</evidence>
<dbReference type="AlphaFoldDB" id="A0ABD3LXK4"/>
<evidence type="ECO:0000256" key="4">
    <source>
        <dbReference type="ARBA" id="ARBA00022692"/>
    </source>
</evidence>
<evidence type="ECO:0000256" key="6">
    <source>
        <dbReference type="ARBA" id="ARBA00022989"/>
    </source>
</evidence>
<comment type="caution">
    <text evidence="11">The sequence shown here is derived from an EMBL/GenBank/DDBJ whole genome shotgun (WGS) entry which is preliminary data.</text>
</comment>
<dbReference type="PANTHER" id="PTHR13085:SF0">
    <property type="entry name" value="SIGNAL PEPTIDASE COMPLEX SUBUNIT 2"/>
    <property type="match status" value="1"/>
</dbReference>
<gene>
    <name evidence="11" type="ORF">ACHAWU_009894</name>
</gene>
<evidence type="ECO:0000256" key="10">
    <source>
        <dbReference type="SAM" id="MobiDB-lite"/>
    </source>
</evidence>
<evidence type="ECO:0000256" key="5">
    <source>
        <dbReference type="ARBA" id="ARBA00022824"/>
    </source>
</evidence>
<evidence type="ECO:0000256" key="8">
    <source>
        <dbReference type="ARBA" id="ARBA00045608"/>
    </source>
</evidence>
<keyword evidence="4 9" id="KW-0812">Transmembrane</keyword>
<feature type="transmembrane region" description="Helical" evidence="9">
    <location>
        <begin position="86"/>
        <end position="105"/>
    </location>
</feature>
<keyword evidence="5 9" id="KW-0256">Endoplasmic reticulum</keyword>
<dbReference type="PANTHER" id="PTHR13085">
    <property type="entry name" value="MICROSOMAL SIGNAL PEPTIDASE 25 KDA SUBUNIT"/>
    <property type="match status" value="1"/>
</dbReference>
<feature type="compositionally biased region" description="Acidic residues" evidence="10">
    <location>
        <begin position="23"/>
        <end position="32"/>
    </location>
</feature>